<sequence length="281" mass="31778">MNGVNPLLSYAAPDEDMFTSKEKTPPLLVTSEVGLLYYLSAFRENRGLNLFVKFEEMEEDLQSFDTRGDSSTKRPHQSSLEAKSGSKTPKSGVTAVRDISFVEKVEAVTEKPEDSMPFCGYDKEFWSNFLTDDYGGSNANDGVSDYAIYVNKTEQLMNDKDGRWSWKLSGNKEGDEKCDWRILTTIMNDTGYYEIKKAQLQHTYSVETRTQYMKKTTSKVIASVFKAKYCEVSAGPVPMDLQQFVLEDLRVSASYKKCWRARESTLTDAGGSDEESYSNFG</sequence>
<organism evidence="2 3">
    <name type="scientific">Arabidopsis thaliana</name>
    <name type="common">Mouse-ear cress</name>
    <dbReference type="NCBI Taxonomy" id="3702"/>
    <lineage>
        <taxon>Eukaryota</taxon>
        <taxon>Viridiplantae</taxon>
        <taxon>Streptophyta</taxon>
        <taxon>Embryophyta</taxon>
        <taxon>Tracheophyta</taxon>
        <taxon>Spermatophyta</taxon>
        <taxon>Magnoliopsida</taxon>
        <taxon>eudicotyledons</taxon>
        <taxon>Gunneridae</taxon>
        <taxon>Pentapetalae</taxon>
        <taxon>rosids</taxon>
        <taxon>malvids</taxon>
        <taxon>Brassicales</taxon>
        <taxon>Brassicaceae</taxon>
        <taxon>Camelineae</taxon>
        <taxon>Arabidopsis</taxon>
    </lineage>
</organism>
<feature type="region of interest" description="Disordered" evidence="1">
    <location>
        <begin position="63"/>
        <end position="92"/>
    </location>
</feature>
<evidence type="ECO:0000256" key="1">
    <source>
        <dbReference type="SAM" id="MobiDB-lite"/>
    </source>
</evidence>
<proteinExistence type="predicted"/>
<dbReference type="Proteomes" id="UP000516314">
    <property type="component" value="Chromosome 2"/>
</dbReference>
<dbReference type="EMBL" id="LR881467">
    <property type="protein sequence ID" value="CAD5318358.1"/>
    <property type="molecule type" value="Genomic_DNA"/>
</dbReference>
<protein>
    <submittedName>
        <fullName evidence="2">(thale cress) hypothetical protein</fullName>
    </submittedName>
</protein>
<name>A0A7G2E966_ARATH</name>
<evidence type="ECO:0000313" key="2">
    <source>
        <dbReference type="EMBL" id="CAD5318358.1"/>
    </source>
</evidence>
<accession>A0A7G2E966</accession>
<feature type="compositionally biased region" description="Polar residues" evidence="1">
    <location>
        <begin position="77"/>
        <end position="91"/>
    </location>
</feature>
<reference evidence="2 3" key="1">
    <citation type="submission" date="2020-09" db="EMBL/GenBank/DDBJ databases">
        <authorList>
            <person name="Ashkenazy H."/>
        </authorList>
    </citation>
    <scope>NUCLEOTIDE SEQUENCE [LARGE SCALE GENOMIC DNA]</scope>
    <source>
        <strain evidence="3">cv. Cdm-0</strain>
    </source>
</reference>
<evidence type="ECO:0000313" key="3">
    <source>
        <dbReference type="Proteomes" id="UP000516314"/>
    </source>
</evidence>
<gene>
    <name evidence="2" type="ORF">AT9943_LOCUS6593</name>
</gene>
<dbReference type="AlphaFoldDB" id="A0A7G2E966"/>